<sequence>MVETLLVYHTYHTPYLIISFPPKIFSVADNPPLASHHRPQTRSAAGESPFSLFSSLSLLLSRGDPPPTPPQPPAPSPPFGPPTLLSGPPPPASPPRLPLSLPLSLSTPPQPRPPHTTPDVRRERKREGELRVGVGWGGALGGRGWRGRGSGKERKGKRERGKRERGRRGGREGGRWVGLGGRGAGWGPVVGGRRRGVIGGEEKREKGEERERKEIRRRPAGRPGLRLVVGSRRWVAGDGEEFGWKGLCEVRCMINMIHQQRFNRSIKSQRLKKGMYR</sequence>
<accession>A0AA88CT88</accession>
<evidence type="ECO:0000313" key="2">
    <source>
        <dbReference type="EMBL" id="GMN30760.1"/>
    </source>
</evidence>
<comment type="caution">
    <text evidence="2">The sequence shown here is derived from an EMBL/GenBank/DDBJ whole genome shotgun (WGS) entry which is preliminary data.</text>
</comment>
<feature type="compositionally biased region" description="Gly residues" evidence="1">
    <location>
        <begin position="134"/>
        <end position="148"/>
    </location>
</feature>
<gene>
    <name evidence="2" type="ORF">TIFTF001_002947</name>
</gene>
<keyword evidence="3" id="KW-1185">Reference proteome</keyword>
<reference evidence="2" key="1">
    <citation type="submission" date="2023-07" db="EMBL/GenBank/DDBJ databases">
        <title>draft genome sequence of fig (Ficus carica).</title>
        <authorList>
            <person name="Takahashi T."/>
            <person name="Nishimura K."/>
        </authorList>
    </citation>
    <scope>NUCLEOTIDE SEQUENCE</scope>
</reference>
<evidence type="ECO:0000256" key="1">
    <source>
        <dbReference type="SAM" id="MobiDB-lite"/>
    </source>
</evidence>
<dbReference type="EMBL" id="BTGU01000003">
    <property type="protein sequence ID" value="GMN30760.1"/>
    <property type="molecule type" value="Genomic_DNA"/>
</dbReference>
<dbReference type="Proteomes" id="UP001187192">
    <property type="component" value="Unassembled WGS sequence"/>
</dbReference>
<feature type="compositionally biased region" description="Basic and acidic residues" evidence="1">
    <location>
        <begin position="200"/>
        <end position="214"/>
    </location>
</feature>
<feature type="region of interest" description="Disordered" evidence="1">
    <location>
        <begin position="58"/>
        <end position="217"/>
    </location>
</feature>
<feature type="compositionally biased region" description="Basic residues" evidence="1">
    <location>
        <begin position="154"/>
        <end position="166"/>
    </location>
</feature>
<feature type="compositionally biased region" description="Low complexity" evidence="1">
    <location>
        <begin position="98"/>
        <end position="107"/>
    </location>
</feature>
<name>A0AA88CT88_FICCA</name>
<organism evidence="2 3">
    <name type="scientific">Ficus carica</name>
    <name type="common">Common fig</name>
    <dbReference type="NCBI Taxonomy" id="3494"/>
    <lineage>
        <taxon>Eukaryota</taxon>
        <taxon>Viridiplantae</taxon>
        <taxon>Streptophyta</taxon>
        <taxon>Embryophyta</taxon>
        <taxon>Tracheophyta</taxon>
        <taxon>Spermatophyta</taxon>
        <taxon>Magnoliopsida</taxon>
        <taxon>eudicotyledons</taxon>
        <taxon>Gunneridae</taxon>
        <taxon>Pentapetalae</taxon>
        <taxon>rosids</taxon>
        <taxon>fabids</taxon>
        <taxon>Rosales</taxon>
        <taxon>Moraceae</taxon>
        <taxon>Ficeae</taxon>
        <taxon>Ficus</taxon>
    </lineage>
</organism>
<feature type="compositionally biased region" description="Gly residues" evidence="1">
    <location>
        <begin position="175"/>
        <end position="190"/>
    </location>
</feature>
<protein>
    <submittedName>
        <fullName evidence="2">Uncharacterized protein</fullName>
    </submittedName>
</protein>
<feature type="compositionally biased region" description="Pro residues" evidence="1">
    <location>
        <begin position="64"/>
        <end position="97"/>
    </location>
</feature>
<proteinExistence type="predicted"/>
<dbReference type="AlphaFoldDB" id="A0AA88CT88"/>
<evidence type="ECO:0000313" key="3">
    <source>
        <dbReference type="Proteomes" id="UP001187192"/>
    </source>
</evidence>
<feature type="compositionally biased region" description="Basic and acidic residues" evidence="1">
    <location>
        <begin position="118"/>
        <end position="130"/>
    </location>
</feature>